<gene>
    <name evidence="1" type="ORF">HNQ61_002851</name>
</gene>
<accession>A0A841GZQ0</accession>
<evidence type="ECO:0008006" key="3">
    <source>
        <dbReference type="Google" id="ProtNLM"/>
    </source>
</evidence>
<dbReference type="GO" id="GO:0010411">
    <property type="term" value="P:xyloglucan metabolic process"/>
    <property type="evidence" value="ECO:0007669"/>
    <property type="project" value="TreeGrafter"/>
</dbReference>
<dbReference type="Gene3D" id="2.130.10.10">
    <property type="entry name" value="YVTN repeat-like/Quinoprotein amine dehydrogenase"/>
    <property type="match status" value="1"/>
</dbReference>
<organism evidence="1 2">
    <name type="scientific">Longimicrobium terrae</name>
    <dbReference type="NCBI Taxonomy" id="1639882"/>
    <lineage>
        <taxon>Bacteria</taxon>
        <taxon>Pseudomonadati</taxon>
        <taxon>Gemmatimonadota</taxon>
        <taxon>Longimicrobiia</taxon>
        <taxon>Longimicrobiales</taxon>
        <taxon>Longimicrobiaceae</taxon>
        <taxon>Longimicrobium</taxon>
    </lineage>
</organism>
<sequence>MTKLLMGFRSGLFGYDSGTGAAPRMLFPGIQPLSLAVDPAEPARIYCASYDRGLWRSEDAGETWLPAGTPQDYFSAPTPGTIEPRETTFVSVSTQPEADGRHAVWVGTEPSRLYRSGDHGETFECVSLLDLPSRGGWAFPPRPRTHHVQSIAHGADGRIHVAIEAGAMLRGSRDGRTFEDRVPGSPIDTHVLMTHPLAPGRLYAALGDGLFTRGHSFAESRDDGGSWQYFGGGLEAVPYLYGLAINAGDPDDMLVAASRGPQSAHSTGGSSILCRKGDGWMEDAEGFPSEHSLIPVLAADPSRPGRWFALSNLGLFARERGAAAWVRLTTRGGWRGLHPTTLAVLPG</sequence>
<dbReference type="EMBL" id="JACHIA010000007">
    <property type="protein sequence ID" value="MBB6071227.1"/>
    <property type="molecule type" value="Genomic_DNA"/>
</dbReference>
<name>A0A841GZQ0_9BACT</name>
<reference evidence="1 2" key="1">
    <citation type="submission" date="2020-08" db="EMBL/GenBank/DDBJ databases">
        <title>Genomic Encyclopedia of Type Strains, Phase IV (KMG-IV): sequencing the most valuable type-strain genomes for metagenomic binning, comparative biology and taxonomic classification.</title>
        <authorList>
            <person name="Goeker M."/>
        </authorList>
    </citation>
    <scope>NUCLEOTIDE SEQUENCE [LARGE SCALE GENOMIC DNA]</scope>
    <source>
        <strain evidence="1 2">DSM 29007</strain>
    </source>
</reference>
<dbReference type="PANTHER" id="PTHR43739:SF5">
    <property type="entry name" value="EXO-ALPHA-SIALIDASE"/>
    <property type="match status" value="1"/>
</dbReference>
<dbReference type="Proteomes" id="UP000582837">
    <property type="component" value="Unassembled WGS sequence"/>
</dbReference>
<dbReference type="InterPro" id="IPR015943">
    <property type="entry name" value="WD40/YVTN_repeat-like_dom_sf"/>
</dbReference>
<dbReference type="CDD" id="cd15482">
    <property type="entry name" value="Sialidase_non-viral"/>
    <property type="match status" value="1"/>
</dbReference>
<dbReference type="SUPFAM" id="SSF110296">
    <property type="entry name" value="Oligoxyloglucan reducing end-specific cellobiohydrolase"/>
    <property type="match status" value="1"/>
</dbReference>
<dbReference type="InterPro" id="IPR052025">
    <property type="entry name" value="Xyloglucanase_GH74"/>
</dbReference>
<keyword evidence="2" id="KW-1185">Reference proteome</keyword>
<evidence type="ECO:0000313" key="2">
    <source>
        <dbReference type="Proteomes" id="UP000582837"/>
    </source>
</evidence>
<evidence type="ECO:0000313" key="1">
    <source>
        <dbReference type="EMBL" id="MBB6071227.1"/>
    </source>
</evidence>
<dbReference type="AlphaFoldDB" id="A0A841GZQ0"/>
<dbReference type="PANTHER" id="PTHR43739">
    <property type="entry name" value="XYLOGLUCANASE (EUROFUNG)"/>
    <property type="match status" value="1"/>
</dbReference>
<comment type="caution">
    <text evidence="1">The sequence shown here is derived from an EMBL/GenBank/DDBJ whole genome shotgun (WGS) entry which is preliminary data.</text>
</comment>
<protein>
    <recommendedName>
        <fullName evidence="3">Glycosyl hydrolase</fullName>
    </recommendedName>
</protein>
<proteinExistence type="predicted"/>
<dbReference type="RefSeq" id="WP_170033931.1">
    <property type="nucleotide sequence ID" value="NZ_JABDTL010000001.1"/>
</dbReference>